<dbReference type="InterPro" id="IPR036179">
    <property type="entry name" value="Ig-like_dom_sf"/>
</dbReference>
<dbReference type="Gene3D" id="2.60.40.10">
    <property type="entry name" value="Immunoglobulins"/>
    <property type="match status" value="3"/>
</dbReference>
<feature type="domain" description="Ig-like" evidence="4">
    <location>
        <begin position="322"/>
        <end position="408"/>
    </location>
</feature>
<sequence>MGFKWDFLPLIILLNIPGSLGKSNEVICSSQTICALRESAVYLKCSYSNTIKPQQSFWFSSKLKAKWRNEEDPEDLALDSDYAGRVTYKTSSSSSINSTLTLRIRDLRERDSGEYQLMIITESGEKYSSSTAITLTVSDLQIKMISDTDRKWTLNCSASCSLTSEPLYYYWYHNGQYSPSANVDERTWSLYQTVNPGSYSCSSSQNPEARSSSVCVSGENCWSVIYSERRVCVLEDSSVDFPCTYSYPSGQTVTESFWFYFQPGVNPNDLSKEERFAGRVEFLGDKERNCTLRIRNVTKRDSGEYRFRFSTNPGEIKFAGRPGVILSVTDLQVKMSPSSPSEGQTVTLTCSSTCTLPNNPTYIWYKNGQPVTNKPTRYNKLYLESTSPEDVLQYSCALGGPEESRILIPIAVGVSVFLVLILITGWIWLRRRRSSPGQDNCSPRETGQGDSGPVYSNVSALTMTSDLTQKETSDSQDGVHYSSIHFKHSRTLDEFPPTTSTFPLNPTKDQEVQYSAVKFCKDSAAP</sequence>
<feature type="chain" id="PRO_5034613034" evidence="3">
    <location>
        <begin position="22"/>
        <end position="526"/>
    </location>
</feature>
<reference evidence="5" key="1">
    <citation type="submission" date="2025-08" db="UniProtKB">
        <authorList>
            <consortium name="Ensembl"/>
        </authorList>
    </citation>
    <scope>IDENTIFICATION</scope>
</reference>
<dbReference type="SUPFAM" id="SSF48726">
    <property type="entry name" value="Immunoglobulin"/>
    <property type="match status" value="3"/>
</dbReference>
<feature type="compositionally biased region" description="Polar residues" evidence="1">
    <location>
        <begin position="435"/>
        <end position="445"/>
    </location>
</feature>
<evidence type="ECO:0000313" key="6">
    <source>
        <dbReference type="Proteomes" id="UP000694621"/>
    </source>
</evidence>
<dbReference type="PROSITE" id="PS50835">
    <property type="entry name" value="IG_LIKE"/>
    <property type="match status" value="3"/>
</dbReference>
<feature type="region of interest" description="Disordered" evidence="1">
    <location>
        <begin position="433"/>
        <end position="455"/>
    </location>
</feature>
<proteinExistence type="predicted"/>
<feature type="transmembrane region" description="Helical" evidence="2">
    <location>
        <begin position="406"/>
        <end position="429"/>
    </location>
</feature>
<evidence type="ECO:0000313" key="5">
    <source>
        <dbReference type="Ensembl" id="ENSAMXP00005023003.1"/>
    </source>
</evidence>
<dbReference type="Pfam" id="PF07686">
    <property type="entry name" value="V-set"/>
    <property type="match status" value="1"/>
</dbReference>
<keyword evidence="2" id="KW-0472">Membrane</keyword>
<dbReference type="Ensembl" id="ENSAMXT00005025409.1">
    <property type="protein sequence ID" value="ENSAMXP00005023003.1"/>
    <property type="gene ID" value="ENSAMXG00005011834.1"/>
</dbReference>
<dbReference type="AlphaFoldDB" id="A0A8B9JKY7"/>
<dbReference type="InterPro" id="IPR003599">
    <property type="entry name" value="Ig_sub"/>
</dbReference>
<evidence type="ECO:0000256" key="2">
    <source>
        <dbReference type="SAM" id="Phobius"/>
    </source>
</evidence>
<dbReference type="InterPro" id="IPR013783">
    <property type="entry name" value="Ig-like_fold"/>
</dbReference>
<evidence type="ECO:0000256" key="3">
    <source>
        <dbReference type="SAM" id="SignalP"/>
    </source>
</evidence>
<dbReference type="Pfam" id="PF24518">
    <property type="entry name" value="Ig_CD22"/>
    <property type="match status" value="1"/>
</dbReference>
<dbReference type="InterPro" id="IPR056386">
    <property type="entry name" value="Ig_CD22"/>
</dbReference>
<keyword evidence="3" id="KW-0732">Signal</keyword>
<feature type="domain" description="Ig-like" evidence="4">
    <location>
        <begin position="9"/>
        <end position="134"/>
    </location>
</feature>
<keyword evidence="2" id="KW-1133">Transmembrane helix</keyword>
<dbReference type="InterPro" id="IPR007110">
    <property type="entry name" value="Ig-like_dom"/>
</dbReference>
<accession>A0A8B9JKY7</accession>
<evidence type="ECO:0000259" key="4">
    <source>
        <dbReference type="PROSITE" id="PS50835"/>
    </source>
</evidence>
<feature type="domain" description="Ig-like" evidence="4">
    <location>
        <begin position="153"/>
        <end position="217"/>
    </location>
</feature>
<dbReference type="Proteomes" id="UP000694621">
    <property type="component" value="Unplaced"/>
</dbReference>
<feature type="signal peptide" evidence="3">
    <location>
        <begin position="1"/>
        <end position="21"/>
    </location>
</feature>
<dbReference type="InterPro" id="IPR013106">
    <property type="entry name" value="Ig_V-set"/>
</dbReference>
<dbReference type="PANTHER" id="PTHR46013:SF4">
    <property type="entry name" value="B-CELL RECEPTOR CD22-RELATED"/>
    <property type="match status" value="1"/>
</dbReference>
<protein>
    <submittedName>
        <fullName evidence="5">Si:dkey-4c23.5</fullName>
    </submittedName>
</protein>
<name>A0A8B9JKY7_ASTMX</name>
<keyword evidence="2" id="KW-0812">Transmembrane</keyword>
<dbReference type="PANTHER" id="PTHR46013">
    <property type="entry name" value="VASCULAR CELL ADHESION MOLECULE 1"/>
    <property type="match status" value="1"/>
</dbReference>
<dbReference type="Pfam" id="PF13927">
    <property type="entry name" value="Ig_3"/>
    <property type="match status" value="1"/>
</dbReference>
<organism evidence="5 6">
    <name type="scientific">Astyanax mexicanus</name>
    <name type="common">Blind cave fish</name>
    <name type="synonym">Astyanax fasciatus mexicanus</name>
    <dbReference type="NCBI Taxonomy" id="7994"/>
    <lineage>
        <taxon>Eukaryota</taxon>
        <taxon>Metazoa</taxon>
        <taxon>Chordata</taxon>
        <taxon>Craniata</taxon>
        <taxon>Vertebrata</taxon>
        <taxon>Euteleostomi</taxon>
        <taxon>Actinopterygii</taxon>
        <taxon>Neopterygii</taxon>
        <taxon>Teleostei</taxon>
        <taxon>Ostariophysi</taxon>
        <taxon>Characiformes</taxon>
        <taxon>Characoidei</taxon>
        <taxon>Acestrorhamphidae</taxon>
        <taxon>Acestrorhamphinae</taxon>
        <taxon>Astyanax</taxon>
    </lineage>
</organism>
<dbReference type="SMART" id="SM00409">
    <property type="entry name" value="IG"/>
    <property type="match status" value="3"/>
</dbReference>
<evidence type="ECO:0000256" key="1">
    <source>
        <dbReference type="SAM" id="MobiDB-lite"/>
    </source>
</evidence>